<dbReference type="OrthoDB" id="2991654at2"/>
<organism evidence="1 2">
    <name type="scientific">Thermohalobacter berrensis</name>
    <dbReference type="NCBI Taxonomy" id="99594"/>
    <lineage>
        <taxon>Bacteria</taxon>
        <taxon>Bacillati</taxon>
        <taxon>Bacillota</taxon>
        <taxon>Tissierellia</taxon>
        <taxon>Tissierellales</taxon>
        <taxon>Thermohalobacteraceae</taxon>
        <taxon>Thermohalobacter</taxon>
    </lineage>
</organism>
<evidence type="ECO:0000313" key="2">
    <source>
        <dbReference type="Proteomes" id="UP000284177"/>
    </source>
</evidence>
<comment type="caution">
    <text evidence="1">The sequence shown here is derived from an EMBL/GenBank/DDBJ whole genome shotgun (WGS) entry which is preliminary data.</text>
</comment>
<gene>
    <name evidence="1" type="ORF">BET03_06885</name>
</gene>
<name>A0A419SU50_9FIRM</name>
<proteinExistence type="predicted"/>
<dbReference type="Proteomes" id="UP000284177">
    <property type="component" value="Unassembled WGS sequence"/>
</dbReference>
<dbReference type="AlphaFoldDB" id="A0A419SU50"/>
<dbReference type="EMBL" id="MCIB01000040">
    <property type="protein sequence ID" value="RKD28759.1"/>
    <property type="molecule type" value="Genomic_DNA"/>
</dbReference>
<sequence length="63" mass="7298">MDNIDILAKIGDLKENDYRNTLAIASIIEVLIEKGIVDRYDIARMARKLDSMTIEEIKMMRAR</sequence>
<dbReference type="RefSeq" id="WP_120170726.1">
    <property type="nucleotide sequence ID" value="NZ_MCIB01000040.1"/>
</dbReference>
<keyword evidence="2" id="KW-1185">Reference proteome</keyword>
<accession>A0A419SU50</accession>
<reference evidence="1 2" key="1">
    <citation type="submission" date="2016-08" db="EMBL/GenBank/DDBJ databases">
        <title>Novel Firmicutes and Novel Genomes.</title>
        <authorList>
            <person name="Poppleton D.I."/>
            <person name="Gribaldo S."/>
        </authorList>
    </citation>
    <scope>NUCLEOTIDE SEQUENCE [LARGE SCALE GENOMIC DNA]</scope>
    <source>
        <strain evidence="1 2">CTT3</strain>
    </source>
</reference>
<protein>
    <submittedName>
        <fullName evidence="1">Uncharacterized protein</fullName>
    </submittedName>
</protein>
<evidence type="ECO:0000313" key="1">
    <source>
        <dbReference type="EMBL" id="RKD28759.1"/>
    </source>
</evidence>